<proteinExistence type="predicted"/>
<organism evidence="1 2">
    <name type="scientific">Paractinoplanes rishiriensis</name>
    <dbReference type="NCBI Taxonomy" id="1050105"/>
    <lineage>
        <taxon>Bacteria</taxon>
        <taxon>Bacillati</taxon>
        <taxon>Actinomycetota</taxon>
        <taxon>Actinomycetes</taxon>
        <taxon>Micromonosporales</taxon>
        <taxon>Micromonosporaceae</taxon>
        <taxon>Paractinoplanes</taxon>
    </lineage>
</organism>
<accession>A0A919JWX7</accession>
<evidence type="ECO:0000313" key="1">
    <source>
        <dbReference type="EMBL" id="GIE94982.1"/>
    </source>
</evidence>
<dbReference type="EMBL" id="BOMV01000022">
    <property type="protein sequence ID" value="GIE94982.1"/>
    <property type="molecule type" value="Genomic_DNA"/>
</dbReference>
<evidence type="ECO:0000313" key="2">
    <source>
        <dbReference type="Proteomes" id="UP000636960"/>
    </source>
</evidence>
<dbReference type="AlphaFoldDB" id="A0A919JWX7"/>
<reference evidence="1" key="1">
    <citation type="submission" date="2021-01" db="EMBL/GenBank/DDBJ databases">
        <title>Whole genome shotgun sequence of Actinoplanes rishiriensis NBRC 108556.</title>
        <authorList>
            <person name="Komaki H."/>
            <person name="Tamura T."/>
        </authorList>
    </citation>
    <scope>NUCLEOTIDE SEQUENCE</scope>
    <source>
        <strain evidence="1">NBRC 108556</strain>
    </source>
</reference>
<dbReference type="RefSeq" id="WP_203781291.1">
    <property type="nucleotide sequence ID" value="NZ_BOMV01000022.1"/>
</dbReference>
<keyword evidence="2" id="KW-1185">Reference proteome</keyword>
<dbReference type="NCBIfam" id="NF040567">
    <property type="entry name" value="SCO2524_fam"/>
    <property type="match status" value="1"/>
</dbReference>
<comment type="caution">
    <text evidence="1">The sequence shown here is derived from an EMBL/GenBank/DDBJ whole genome shotgun (WGS) entry which is preliminary data.</text>
</comment>
<name>A0A919JWX7_9ACTN</name>
<dbReference type="InterPro" id="IPR049777">
    <property type="entry name" value="SCO2524-like"/>
</dbReference>
<sequence length="624" mass="69752">MQIQPRQQLLDIWRATARVSYHDGEWFPGGRSGSNSISDAEQLLCIMAPATEIPLFRLDRPDAVANDVLDTLRAVGDNLQIPQRLLRALSRYIERYTDRDGTPLFSGNSYFSLDEGKDGDGATEIKAEIKQEQLDLDVVDSFSISVTLMLATIGFTKIFRQVVTRPTLLKQVEALERAANVRLSAAMAGLLRSFAVNVFTADSVPGRELLRTVNQERRPTHQVVDELREALREINARLRDDVTIGSGAAEGSELDNPNRLFECGWSWGVVREAPEIETTAAIGEQRTGVAQNAPYLYFTTVAMDAIQALSSERTRLLGLLDTEQARLAQSLQLRFELTRSYWAAIATFGSGRWPLEDLPWRTTDGIEFDYFSLLVGGIVIQNMQAVRASTTELRRVSEVLEELANRSRITRRSTEPETAIAVHYPGLHFPLEGSENIGSSRLAWTVADIAPTLFRRSLTLASMVDDGVIRGRLLDLADAIWDHLQDRVLREGDDHGLWDRPAGAYKYLPDEARDVSWYYTKRVVDCLVVAARLINDPPLRSGLLTQIAADLLNEADHLYDRELLNGTTTRGETLRVELDRIGTELRRARAVRREQPGVAVAVTEEVLRKLDRLSAARQADSGVT</sequence>
<gene>
    <name evidence="1" type="ORF">Ari01nite_24470</name>
</gene>
<dbReference type="Proteomes" id="UP000636960">
    <property type="component" value="Unassembled WGS sequence"/>
</dbReference>
<protein>
    <submittedName>
        <fullName evidence="1">Uncharacterized protein</fullName>
    </submittedName>
</protein>